<dbReference type="STRING" id="572544.Ilyop_1873"/>
<keyword evidence="6 10" id="KW-0812">Transmembrane</keyword>
<dbReference type="PIRSF" id="PIRSF006603">
    <property type="entry name" value="DinF"/>
    <property type="match status" value="1"/>
</dbReference>
<keyword evidence="12" id="KW-1185">Reference proteome</keyword>
<dbReference type="InterPro" id="IPR051327">
    <property type="entry name" value="MATE_MepA_subfamily"/>
</dbReference>
<feature type="transmembrane region" description="Helical" evidence="10">
    <location>
        <begin position="130"/>
        <end position="151"/>
    </location>
</feature>
<evidence type="ECO:0000313" key="12">
    <source>
        <dbReference type="Proteomes" id="UP000006875"/>
    </source>
</evidence>
<evidence type="ECO:0000256" key="7">
    <source>
        <dbReference type="ARBA" id="ARBA00022989"/>
    </source>
</evidence>
<dbReference type="Pfam" id="PF01554">
    <property type="entry name" value="MatE"/>
    <property type="match status" value="2"/>
</dbReference>
<feature type="transmembrane region" description="Helical" evidence="10">
    <location>
        <begin position="96"/>
        <end position="118"/>
    </location>
</feature>
<feature type="transmembrane region" description="Helical" evidence="10">
    <location>
        <begin position="191"/>
        <end position="215"/>
    </location>
</feature>
<dbReference type="OrthoDB" id="9811110at2"/>
<reference evidence="11 12" key="1">
    <citation type="journal article" date="2010" name="Stand. Genomic Sci.">
        <title>Complete genome sequence of Ilyobacter polytropus type strain (CuHbu1).</title>
        <authorList>
            <person name="Sikorski J."/>
            <person name="Chertkov O."/>
            <person name="Lapidus A."/>
            <person name="Nolan M."/>
            <person name="Lucas S."/>
            <person name="Del Rio T.G."/>
            <person name="Tice H."/>
            <person name="Cheng J.F."/>
            <person name="Tapia R."/>
            <person name="Han C."/>
            <person name="Goodwin L."/>
            <person name="Pitluck S."/>
            <person name="Liolios K."/>
            <person name="Ivanova N."/>
            <person name="Mavromatis K."/>
            <person name="Mikhailova N."/>
            <person name="Pati A."/>
            <person name="Chen A."/>
            <person name="Palaniappan K."/>
            <person name="Land M."/>
            <person name="Hauser L."/>
            <person name="Chang Y.J."/>
            <person name="Jeffries C.D."/>
            <person name="Brambilla E."/>
            <person name="Yasawong M."/>
            <person name="Rohde M."/>
            <person name="Pukall R."/>
            <person name="Spring S."/>
            <person name="Goker M."/>
            <person name="Woyke T."/>
            <person name="Bristow J."/>
            <person name="Eisen J.A."/>
            <person name="Markowitz V."/>
            <person name="Hugenholtz P."/>
            <person name="Kyrpides N.C."/>
            <person name="Klenk H.P."/>
        </authorList>
    </citation>
    <scope>NUCLEOTIDE SEQUENCE [LARGE SCALE GENOMIC DNA]</scope>
    <source>
        <strain evidence="12">ATCC 51220 / DSM 2926 / LMG 16218 / CuHBu1</strain>
    </source>
</reference>
<dbReference type="Proteomes" id="UP000006875">
    <property type="component" value="Chromosome"/>
</dbReference>
<dbReference type="GO" id="GO:0046677">
    <property type="term" value="P:response to antibiotic"/>
    <property type="evidence" value="ECO:0007669"/>
    <property type="project" value="UniProtKB-KW"/>
</dbReference>
<dbReference type="GO" id="GO:0042910">
    <property type="term" value="F:xenobiotic transmembrane transporter activity"/>
    <property type="evidence" value="ECO:0007669"/>
    <property type="project" value="InterPro"/>
</dbReference>
<keyword evidence="5" id="KW-1003">Cell membrane</keyword>
<dbReference type="eggNOG" id="COG0534">
    <property type="taxonomic scope" value="Bacteria"/>
</dbReference>
<feature type="transmembrane region" description="Helical" evidence="10">
    <location>
        <begin position="316"/>
        <end position="335"/>
    </location>
</feature>
<keyword evidence="8 10" id="KW-0472">Membrane</keyword>
<evidence type="ECO:0000256" key="5">
    <source>
        <dbReference type="ARBA" id="ARBA00022475"/>
    </source>
</evidence>
<name>E3HAB4_ILYPC</name>
<dbReference type="KEGG" id="ipo:Ilyop_1873"/>
<evidence type="ECO:0000256" key="10">
    <source>
        <dbReference type="SAM" id="Phobius"/>
    </source>
</evidence>
<dbReference type="GO" id="GO:0015297">
    <property type="term" value="F:antiporter activity"/>
    <property type="evidence" value="ECO:0007669"/>
    <property type="project" value="InterPro"/>
</dbReference>
<comment type="subcellular location">
    <subcellularLocation>
        <location evidence="1">Cell membrane</location>
        <topology evidence="1">Multi-pass membrane protein</topology>
    </subcellularLocation>
</comment>
<feature type="transmembrane region" description="Helical" evidence="10">
    <location>
        <begin position="163"/>
        <end position="185"/>
    </location>
</feature>
<sequence length="450" mass="49254">MKNKLETGDIKKLLVEFAIPSIIGSTIVMLYTIIDRIFIGQRLGAEALAGVTLTFPFAQLSVAASILIGMGSSVLISIKLGAKKNDEAEEILGTQVLMFLLMCTSIVIIEEVFLIKFLNISGATKDTLEYAVSYARVFIPVIYFQSFTYGLNGVVRAQGLPKLAMKVSAIGAVTNVILDYIFLYILNMGTFGAGLATLLATAFASCFNLYFFIYGKSKIKLLLKNLKIRKDYMLDMLKLGASPSLIQLSNSLVTGIYNNQLKNFGGSPAIAAFGVMTTILSLVIMINIGLSQGMQPIVGFNLGAKNYSRVIKTFKLTFYAGFIISTVLLFIIGFFPKTIVRIFVDDPETIAVGKTALRLGLCVIPLTTGSIIISNFYQAIGDAKRSIIFSILRKIIIIIPALIFLPKLLGINGIWLSRPFSDTASFMIMGIFVIKTLKNMKSFSIEKNKE</sequence>
<feature type="transmembrane region" description="Helical" evidence="10">
    <location>
        <begin position="420"/>
        <end position="437"/>
    </location>
</feature>
<evidence type="ECO:0000256" key="6">
    <source>
        <dbReference type="ARBA" id="ARBA00022692"/>
    </source>
</evidence>
<dbReference type="RefSeq" id="WP_013388306.1">
    <property type="nucleotide sequence ID" value="NC_014632.1"/>
</dbReference>
<dbReference type="EMBL" id="CP002281">
    <property type="protein sequence ID" value="ADO83644.1"/>
    <property type="molecule type" value="Genomic_DNA"/>
</dbReference>
<evidence type="ECO:0000256" key="9">
    <source>
        <dbReference type="ARBA" id="ARBA00023251"/>
    </source>
</evidence>
<evidence type="ECO:0000256" key="1">
    <source>
        <dbReference type="ARBA" id="ARBA00004651"/>
    </source>
</evidence>
<dbReference type="HOGENOM" id="CLU_012893_0_0_0"/>
<evidence type="ECO:0000256" key="4">
    <source>
        <dbReference type="ARBA" id="ARBA00022448"/>
    </source>
</evidence>
<feature type="transmembrane region" description="Helical" evidence="10">
    <location>
        <begin position="236"/>
        <end position="257"/>
    </location>
</feature>
<proteinExistence type="inferred from homology"/>
<evidence type="ECO:0000256" key="8">
    <source>
        <dbReference type="ARBA" id="ARBA00023136"/>
    </source>
</evidence>
<evidence type="ECO:0000256" key="2">
    <source>
        <dbReference type="ARBA" id="ARBA00008417"/>
    </source>
</evidence>
<keyword evidence="9" id="KW-0046">Antibiotic resistance</keyword>
<dbReference type="PANTHER" id="PTHR43823">
    <property type="entry name" value="SPORULATION PROTEIN YKVU"/>
    <property type="match status" value="1"/>
</dbReference>
<feature type="transmembrane region" description="Helical" evidence="10">
    <location>
        <begin position="54"/>
        <end position="76"/>
    </location>
</feature>
<feature type="transmembrane region" description="Helical" evidence="10">
    <location>
        <begin position="12"/>
        <end position="34"/>
    </location>
</feature>
<dbReference type="PANTHER" id="PTHR43823:SF3">
    <property type="entry name" value="MULTIDRUG EXPORT PROTEIN MEPA"/>
    <property type="match status" value="1"/>
</dbReference>
<dbReference type="InterPro" id="IPR045070">
    <property type="entry name" value="MATE_MepA-like"/>
</dbReference>
<evidence type="ECO:0000313" key="11">
    <source>
        <dbReference type="EMBL" id="ADO83644.1"/>
    </source>
</evidence>
<dbReference type="CDD" id="cd13143">
    <property type="entry name" value="MATE_MepA_like"/>
    <property type="match status" value="1"/>
</dbReference>
<evidence type="ECO:0000256" key="3">
    <source>
        <dbReference type="ARBA" id="ARBA00022106"/>
    </source>
</evidence>
<keyword evidence="4" id="KW-0813">Transport</keyword>
<dbReference type="InterPro" id="IPR002528">
    <property type="entry name" value="MATE_fam"/>
</dbReference>
<comment type="similarity">
    <text evidence="2">Belongs to the multi antimicrobial extrusion (MATE) (TC 2.A.66.1) family. MepA subfamily.</text>
</comment>
<accession>E3HAB4</accession>
<dbReference type="GO" id="GO:0005886">
    <property type="term" value="C:plasma membrane"/>
    <property type="evidence" value="ECO:0007669"/>
    <property type="project" value="UniProtKB-SubCell"/>
</dbReference>
<dbReference type="AlphaFoldDB" id="E3HAB4"/>
<gene>
    <name evidence="11" type="ordered locus">Ilyop_1873</name>
</gene>
<feature type="transmembrane region" description="Helical" evidence="10">
    <location>
        <begin position="355"/>
        <end position="374"/>
    </location>
</feature>
<feature type="transmembrane region" description="Helical" evidence="10">
    <location>
        <begin position="395"/>
        <end position="414"/>
    </location>
</feature>
<feature type="transmembrane region" description="Helical" evidence="10">
    <location>
        <begin position="269"/>
        <end position="290"/>
    </location>
</feature>
<protein>
    <recommendedName>
        <fullName evidence="3">Multidrug export protein MepA</fullName>
    </recommendedName>
</protein>
<dbReference type="NCBIfam" id="TIGR00797">
    <property type="entry name" value="matE"/>
    <property type="match status" value="1"/>
</dbReference>
<organism evidence="11 12">
    <name type="scientific">Ilyobacter polytropus (strain ATCC 51220 / DSM 2926 / LMG 16218 / CuHBu1)</name>
    <dbReference type="NCBI Taxonomy" id="572544"/>
    <lineage>
        <taxon>Bacteria</taxon>
        <taxon>Fusobacteriati</taxon>
        <taxon>Fusobacteriota</taxon>
        <taxon>Fusobacteriia</taxon>
        <taxon>Fusobacteriales</taxon>
        <taxon>Fusobacteriaceae</taxon>
        <taxon>Ilyobacter</taxon>
    </lineage>
</organism>
<dbReference type="InterPro" id="IPR048279">
    <property type="entry name" value="MdtK-like"/>
</dbReference>
<keyword evidence="7 10" id="KW-1133">Transmembrane helix</keyword>